<protein>
    <submittedName>
        <fullName evidence="7">KDO2-lipid IV(A) lauroyltransferase</fullName>
    </submittedName>
</protein>
<dbReference type="PANTHER" id="PTHR30606">
    <property type="entry name" value="LIPID A BIOSYNTHESIS LAUROYL ACYLTRANSFERASE"/>
    <property type="match status" value="1"/>
</dbReference>
<keyword evidence="2" id="KW-1003">Cell membrane</keyword>
<dbReference type="PIRSF" id="PIRSF026649">
    <property type="entry name" value="MsbB"/>
    <property type="match status" value="1"/>
</dbReference>
<evidence type="ECO:0000256" key="6">
    <source>
        <dbReference type="ARBA" id="ARBA00023315"/>
    </source>
</evidence>
<dbReference type="GO" id="GO:0009247">
    <property type="term" value="P:glycolipid biosynthetic process"/>
    <property type="evidence" value="ECO:0007669"/>
    <property type="project" value="UniProtKB-ARBA"/>
</dbReference>
<dbReference type="RefSeq" id="WP_121922546.1">
    <property type="nucleotide sequence ID" value="NZ_REFO01000010.1"/>
</dbReference>
<keyword evidence="4 7" id="KW-0808">Transferase</keyword>
<name>A0A3M0BKM2_9AQUI</name>
<proteinExistence type="predicted"/>
<accession>A0A3M0BKM2</accession>
<dbReference type="Pfam" id="PF03279">
    <property type="entry name" value="Lip_A_acyltrans"/>
    <property type="match status" value="1"/>
</dbReference>
<evidence type="ECO:0000256" key="3">
    <source>
        <dbReference type="ARBA" id="ARBA00022519"/>
    </source>
</evidence>
<dbReference type="GO" id="GO:0016746">
    <property type="term" value="F:acyltransferase activity"/>
    <property type="evidence" value="ECO:0007669"/>
    <property type="project" value="UniProtKB-KW"/>
</dbReference>
<dbReference type="Proteomes" id="UP000280842">
    <property type="component" value="Unassembled WGS sequence"/>
</dbReference>
<dbReference type="PANTHER" id="PTHR30606:SF10">
    <property type="entry name" value="PHOSPHATIDYLINOSITOL MANNOSIDE ACYLTRANSFERASE"/>
    <property type="match status" value="1"/>
</dbReference>
<reference evidence="7 8" key="1">
    <citation type="submission" date="2018-10" db="EMBL/GenBank/DDBJ databases">
        <title>Genomic Encyclopedia of Archaeal and Bacterial Type Strains, Phase II (KMG-II): from individual species to whole genera.</title>
        <authorList>
            <person name="Goeker M."/>
        </authorList>
    </citation>
    <scope>NUCLEOTIDE SEQUENCE [LARGE SCALE GENOMIC DNA]</scope>
    <source>
        <strain evidence="7 8">VM1</strain>
    </source>
</reference>
<keyword evidence="8" id="KW-1185">Reference proteome</keyword>
<dbReference type="AlphaFoldDB" id="A0A3M0BKM2"/>
<comment type="caution">
    <text evidence="7">The sequence shown here is derived from an EMBL/GenBank/DDBJ whole genome shotgun (WGS) entry which is preliminary data.</text>
</comment>
<keyword evidence="3" id="KW-0997">Cell inner membrane</keyword>
<keyword evidence="5" id="KW-0472">Membrane</keyword>
<evidence type="ECO:0000313" key="8">
    <source>
        <dbReference type="Proteomes" id="UP000280842"/>
    </source>
</evidence>
<evidence type="ECO:0000313" key="7">
    <source>
        <dbReference type="EMBL" id="RMA97781.1"/>
    </source>
</evidence>
<evidence type="ECO:0000256" key="5">
    <source>
        <dbReference type="ARBA" id="ARBA00023136"/>
    </source>
</evidence>
<gene>
    <name evidence="7" type="ORF">CLV39_0408</name>
</gene>
<sequence>MSYLLAKSFFSIVSKLERDKNLKIGESIGSLFWNLGYRKKVILKNLDIAFPEKTLDWKLNIGKKSLQNLGRVLTEFPKIPEYIKTGYIEEIFEIKKGKELLEKEEGKILVSAHIGNWELAGAGLSYNIEGMVSLAYRMKNKKLNDLITKIRQDSGIKIIFHNQPLKDFLKALKEKKTISFLVDQNTLTHRGIFVDFFGLEASTVTFPAKLALKFNKDIIFGYSYYDKNTKKVFLELENIDFEKTGDYEKDLKNLVQAYTKKVEKAVKKHPEQYFWTHKRWKTRPKGEPENIYK</sequence>
<evidence type="ECO:0000256" key="4">
    <source>
        <dbReference type="ARBA" id="ARBA00022679"/>
    </source>
</evidence>
<dbReference type="EMBL" id="REFO01000010">
    <property type="protein sequence ID" value="RMA97781.1"/>
    <property type="molecule type" value="Genomic_DNA"/>
</dbReference>
<comment type="subcellular location">
    <subcellularLocation>
        <location evidence="1">Cell inner membrane</location>
    </subcellularLocation>
</comment>
<dbReference type="GO" id="GO:0005886">
    <property type="term" value="C:plasma membrane"/>
    <property type="evidence" value="ECO:0007669"/>
    <property type="project" value="UniProtKB-SubCell"/>
</dbReference>
<keyword evidence="6" id="KW-0012">Acyltransferase</keyword>
<evidence type="ECO:0000256" key="2">
    <source>
        <dbReference type="ARBA" id="ARBA00022475"/>
    </source>
</evidence>
<evidence type="ECO:0000256" key="1">
    <source>
        <dbReference type="ARBA" id="ARBA00004533"/>
    </source>
</evidence>
<dbReference type="InterPro" id="IPR004960">
    <property type="entry name" value="LipA_acyltrans"/>
</dbReference>
<organism evidence="7 8">
    <name type="scientific">Hydrogenothermus marinus</name>
    <dbReference type="NCBI Taxonomy" id="133270"/>
    <lineage>
        <taxon>Bacteria</taxon>
        <taxon>Pseudomonadati</taxon>
        <taxon>Aquificota</taxon>
        <taxon>Aquificia</taxon>
        <taxon>Aquificales</taxon>
        <taxon>Hydrogenothermaceae</taxon>
        <taxon>Hydrogenothermus</taxon>
    </lineage>
</organism>
<dbReference type="CDD" id="cd07984">
    <property type="entry name" value="LPLAT_LABLAT-like"/>
    <property type="match status" value="1"/>
</dbReference>
<dbReference type="OrthoDB" id="9801955at2"/>